<dbReference type="SUPFAM" id="SSF51430">
    <property type="entry name" value="NAD(P)-linked oxidoreductase"/>
    <property type="match status" value="1"/>
</dbReference>
<proteinExistence type="predicted"/>
<gene>
    <name evidence="1" type="ORF">NPX13_g10941</name>
</gene>
<protein>
    <recommendedName>
        <fullName evidence="3">NADP-dependent oxidoreductase domain-containing protein</fullName>
    </recommendedName>
</protein>
<dbReference type="Gene3D" id="3.20.20.100">
    <property type="entry name" value="NADP-dependent oxidoreductase domain"/>
    <property type="match status" value="1"/>
</dbReference>
<evidence type="ECO:0000313" key="1">
    <source>
        <dbReference type="EMBL" id="KAJ3553189.1"/>
    </source>
</evidence>
<sequence>MAVPRFLYGTAWKKEATGDLVFKALRAGFRGIDTAAQPRHYNEALVAKGIKEAITKGIVKREDLFVYSDQVHARRRTGSPQHALRPQGAAGRASARVRGLVACEFHIRRLGRQQRVH</sequence>
<reference evidence="1" key="1">
    <citation type="submission" date="2022-07" db="EMBL/GenBank/DDBJ databases">
        <title>Genome Sequence of Xylaria arbuscula.</title>
        <authorList>
            <person name="Buettner E."/>
        </authorList>
    </citation>
    <scope>NUCLEOTIDE SEQUENCE</scope>
    <source>
        <strain evidence="1">VT107</strain>
    </source>
</reference>
<dbReference type="VEuPathDB" id="FungiDB:F4678DRAFT_421363"/>
<evidence type="ECO:0008006" key="3">
    <source>
        <dbReference type="Google" id="ProtNLM"/>
    </source>
</evidence>
<dbReference type="EMBL" id="JANPWZ010003332">
    <property type="protein sequence ID" value="KAJ3553189.1"/>
    <property type="molecule type" value="Genomic_DNA"/>
</dbReference>
<dbReference type="AlphaFoldDB" id="A0A9W8TGB7"/>
<comment type="caution">
    <text evidence="1">The sequence shown here is derived from an EMBL/GenBank/DDBJ whole genome shotgun (WGS) entry which is preliminary data.</text>
</comment>
<dbReference type="Proteomes" id="UP001148614">
    <property type="component" value="Unassembled WGS sequence"/>
</dbReference>
<keyword evidence="2" id="KW-1185">Reference proteome</keyword>
<organism evidence="1 2">
    <name type="scientific">Xylaria arbuscula</name>
    <dbReference type="NCBI Taxonomy" id="114810"/>
    <lineage>
        <taxon>Eukaryota</taxon>
        <taxon>Fungi</taxon>
        <taxon>Dikarya</taxon>
        <taxon>Ascomycota</taxon>
        <taxon>Pezizomycotina</taxon>
        <taxon>Sordariomycetes</taxon>
        <taxon>Xylariomycetidae</taxon>
        <taxon>Xylariales</taxon>
        <taxon>Xylariaceae</taxon>
        <taxon>Xylaria</taxon>
    </lineage>
</organism>
<evidence type="ECO:0000313" key="2">
    <source>
        <dbReference type="Proteomes" id="UP001148614"/>
    </source>
</evidence>
<accession>A0A9W8TGB7</accession>
<dbReference type="InterPro" id="IPR036812">
    <property type="entry name" value="NAD(P)_OxRdtase_dom_sf"/>
</dbReference>
<name>A0A9W8TGB7_9PEZI</name>